<keyword evidence="3" id="KW-0808">Transferase</keyword>
<dbReference type="PANTHER" id="PTHR21064">
    <property type="entry name" value="AMINOGLYCOSIDE PHOSPHOTRANSFERASE DOMAIN-CONTAINING PROTEIN-RELATED"/>
    <property type="match status" value="1"/>
</dbReference>
<accession>A0A6B8RUK7</accession>
<gene>
    <name evidence="3" type="ORF">EHS13_25705</name>
</gene>
<comment type="similarity">
    <text evidence="1">Belongs to the pseudomonas-type ThrB family.</text>
</comment>
<evidence type="ECO:0000259" key="2">
    <source>
        <dbReference type="Pfam" id="PF01636"/>
    </source>
</evidence>
<dbReference type="EMBL" id="CP034235">
    <property type="protein sequence ID" value="QGR00241.1"/>
    <property type="molecule type" value="Genomic_DNA"/>
</dbReference>
<dbReference type="GO" id="GO:0019202">
    <property type="term" value="F:amino acid kinase activity"/>
    <property type="evidence" value="ECO:0007669"/>
    <property type="project" value="TreeGrafter"/>
</dbReference>
<dbReference type="InterPro" id="IPR002575">
    <property type="entry name" value="Aminoglycoside_PTrfase"/>
</dbReference>
<protein>
    <submittedName>
        <fullName evidence="3">Aminoglycoside phosphotransferase family protein</fullName>
    </submittedName>
</protein>
<dbReference type="AlphaFoldDB" id="A0A6B8RUK7"/>
<sequence>MLYHAIKFYDLDRDSLTIEIELPGVYHNDYHYKIRVQEKYYSARFISRNRYDHDVFFELTDHVLEEQMEYIEFLNTHGIPFMRPKSTSMSKRFAEIIWHGVDYRFLLFDWIEGKHITHCTESVSFKFGKIARKFHDVSFNYNCTLPKESYIVGSMKMISILEKVLLTANITDLNQSLLQEYIILAKEKIDCAYTSKLEFIMQSDLNPLNILWDNEENIVGVVDFEHIGYTDRIEGLAWLIKWYSRTKGIESHDVSPELTASLLLGYSAKGFLRQEERTRLSSLLWITGCLNWGFVNKTLKILENGDQNHLAGHLTIFRERGLKLSSLISE</sequence>
<dbReference type="SUPFAM" id="SSF56112">
    <property type="entry name" value="Protein kinase-like (PK-like)"/>
    <property type="match status" value="1"/>
</dbReference>
<dbReference type="PANTHER" id="PTHR21064:SF6">
    <property type="entry name" value="AMINOGLYCOSIDE PHOSPHOTRANSFERASE DOMAIN-CONTAINING PROTEIN"/>
    <property type="match status" value="1"/>
</dbReference>
<evidence type="ECO:0000256" key="1">
    <source>
        <dbReference type="ARBA" id="ARBA00038240"/>
    </source>
</evidence>
<name>A0A6B8RUK7_9BACL</name>
<dbReference type="Gene3D" id="3.90.1200.10">
    <property type="match status" value="1"/>
</dbReference>
<dbReference type="Proteomes" id="UP000426246">
    <property type="component" value="Chromosome"/>
</dbReference>
<organism evidence="3 4">
    <name type="scientific">Paenibacillus psychroresistens</name>
    <dbReference type="NCBI Taxonomy" id="1778678"/>
    <lineage>
        <taxon>Bacteria</taxon>
        <taxon>Bacillati</taxon>
        <taxon>Bacillota</taxon>
        <taxon>Bacilli</taxon>
        <taxon>Bacillales</taxon>
        <taxon>Paenibacillaceae</taxon>
        <taxon>Paenibacillus</taxon>
    </lineage>
</organism>
<reference evidence="4" key="1">
    <citation type="submission" date="2018-11" db="EMBL/GenBank/DDBJ databases">
        <title>Complete genome sequence of Paenibacillus sp. ML311-T8.</title>
        <authorList>
            <person name="Nam Y.-D."/>
            <person name="Kang J."/>
            <person name="Chung W.-H."/>
            <person name="Park Y.S."/>
        </authorList>
    </citation>
    <scope>NUCLEOTIDE SEQUENCE [LARGE SCALE GENOMIC DNA]</scope>
    <source>
        <strain evidence="4">ML311-T8</strain>
    </source>
</reference>
<dbReference type="InterPro" id="IPR050249">
    <property type="entry name" value="Pseudomonas-type_ThrB"/>
</dbReference>
<dbReference type="KEGG" id="ppsc:EHS13_25705"/>
<evidence type="ECO:0000313" key="4">
    <source>
        <dbReference type="Proteomes" id="UP000426246"/>
    </source>
</evidence>
<dbReference type="OrthoDB" id="2923391at2"/>
<dbReference type="InterPro" id="IPR011009">
    <property type="entry name" value="Kinase-like_dom_sf"/>
</dbReference>
<dbReference type="Pfam" id="PF01636">
    <property type="entry name" value="APH"/>
    <property type="match status" value="1"/>
</dbReference>
<evidence type="ECO:0000313" key="3">
    <source>
        <dbReference type="EMBL" id="QGR00241.1"/>
    </source>
</evidence>
<proteinExistence type="inferred from homology"/>
<keyword evidence="4" id="KW-1185">Reference proteome</keyword>
<feature type="domain" description="Aminoglycoside phosphotransferase" evidence="2">
    <location>
        <begin position="204"/>
        <end position="247"/>
    </location>
</feature>